<keyword evidence="2" id="KW-0812">Transmembrane</keyword>
<comment type="caution">
    <text evidence="3">The sequence shown here is derived from an EMBL/GenBank/DDBJ whole genome shotgun (WGS) entry which is preliminary data.</text>
</comment>
<feature type="compositionally biased region" description="Basic and acidic residues" evidence="1">
    <location>
        <begin position="66"/>
        <end position="76"/>
    </location>
</feature>
<dbReference type="AlphaFoldDB" id="A0A835DRA0"/>
<proteinExistence type="predicted"/>
<keyword evidence="2" id="KW-0472">Membrane</keyword>
<gene>
    <name evidence="3" type="ORF">HHK36_000621</name>
</gene>
<evidence type="ECO:0000256" key="2">
    <source>
        <dbReference type="SAM" id="Phobius"/>
    </source>
</evidence>
<evidence type="ECO:0000256" key="1">
    <source>
        <dbReference type="SAM" id="MobiDB-lite"/>
    </source>
</evidence>
<reference evidence="3 4" key="1">
    <citation type="submission" date="2020-04" db="EMBL/GenBank/DDBJ databases">
        <title>Plant Genome Project.</title>
        <authorList>
            <person name="Zhang R.-G."/>
        </authorList>
    </citation>
    <scope>NUCLEOTIDE SEQUENCE [LARGE SCALE GENOMIC DNA]</scope>
    <source>
        <strain evidence="3">YNK0</strain>
        <tissue evidence="3">Leaf</tissue>
    </source>
</reference>
<evidence type="ECO:0000313" key="4">
    <source>
        <dbReference type="Proteomes" id="UP000655225"/>
    </source>
</evidence>
<dbReference type="Proteomes" id="UP000655225">
    <property type="component" value="Unassembled WGS sequence"/>
</dbReference>
<feature type="region of interest" description="Disordered" evidence="1">
    <location>
        <begin position="56"/>
        <end position="76"/>
    </location>
</feature>
<organism evidence="3 4">
    <name type="scientific">Tetracentron sinense</name>
    <name type="common">Spur-leaf</name>
    <dbReference type="NCBI Taxonomy" id="13715"/>
    <lineage>
        <taxon>Eukaryota</taxon>
        <taxon>Viridiplantae</taxon>
        <taxon>Streptophyta</taxon>
        <taxon>Embryophyta</taxon>
        <taxon>Tracheophyta</taxon>
        <taxon>Spermatophyta</taxon>
        <taxon>Magnoliopsida</taxon>
        <taxon>Trochodendrales</taxon>
        <taxon>Trochodendraceae</taxon>
        <taxon>Tetracentron</taxon>
    </lineage>
</organism>
<dbReference type="EMBL" id="JABCRI010000001">
    <property type="protein sequence ID" value="KAF8412653.1"/>
    <property type="molecule type" value="Genomic_DNA"/>
</dbReference>
<feature type="transmembrane region" description="Helical" evidence="2">
    <location>
        <begin position="117"/>
        <end position="135"/>
    </location>
</feature>
<evidence type="ECO:0000313" key="3">
    <source>
        <dbReference type="EMBL" id="KAF8412653.1"/>
    </source>
</evidence>
<feature type="compositionally biased region" description="Gly residues" evidence="1">
    <location>
        <begin position="56"/>
        <end position="65"/>
    </location>
</feature>
<protein>
    <recommendedName>
        <fullName evidence="5">Transmembrane protein</fullName>
    </recommendedName>
</protein>
<name>A0A835DRA0_TETSI</name>
<evidence type="ECO:0008006" key="5">
    <source>
        <dbReference type="Google" id="ProtNLM"/>
    </source>
</evidence>
<accession>A0A835DRA0</accession>
<dbReference type="Gene3D" id="3.30.160.20">
    <property type="match status" value="1"/>
</dbReference>
<feature type="transmembrane region" description="Helical" evidence="2">
    <location>
        <begin position="147"/>
        <end position="172"/>
    </location>
</feature>
<sequence>MISKFRSIPLRGSRQSIFSGHLVFRCISQSRIPHYNFTIKIRAQNQAVMAERGGDRGGFGRGFGGRGDRGDRGRGKEEQWVPVTKLGRLIKEGRIRSLEQIYLHSLPVKEHQIIETLLGWVIFPSMIACFFLQGWKNRTVAELQKLWVIFSVAIFFHLTLLNFQMIWTIRIVSDEIGRLRFFLYDLEKPWNKLSHSDSDLVFHFQNLEENFHFQPSTCPPRRLNESTDTRLSHSLSLLPAPERRFVGTVMFPDVSGRTELCFWCQPESATRADDNGEEGGDAASLISSSEWSETMPNLITTLSPSPKSTRGGYAIRGWELDIPQNVLQRLPLFSDLDIPQNVLQRLIFIDFPQIRSTITCEKFEVLCGDLFEISLIPLKEVLKHSGLKVDEGTNMYTVGHAVGSAPTDVFICGLITHLYLLLARVSSEKFSQFAMPGLTDASEKYSSRNLTSPIKANLHFFLSRSGILSLDRADVVIEVAEWVEVPKKNLTVDNLTFVIPNST</sequence>
<keyword evidence="4" id="KW-1185">Reference proteome</keyword>
<keyword evidence="2" id="KW-1133">Transmembrane helix</keyword>